<evidence type="ECO:0000256" key="10">
    <source>
        <dbReference type="ARBA" id="ARBA00022801"/>
    </source>
</evidence>
<dbReference type="FunFam" id="3.40.50.300:FF:000593">
    <property type="entry name" value="DNA repair protein RAD50"/>
    <property type="match status" value="1"/>
</dbReference>
<evidence type="ECO:0000256" key="1">
    <source>
        <dbReference type="ARBA" id="ARBA00001947"/>
    </source>
</evidence>
<evidence type="ECO:0000256" key="17">
    <source>
        <dbReference type="ARBA" id="ARBA00023254"/>
    </source>
</evidence>
<feature type="domain" description="Rad50/SbcC-type AAA" evidence="21">
    <location>
        <begin position="267"/>
        <end position="480"/>
    </location>
</feature>
<evidence type="ECO:0000256" key="19">
    <source>
        <dbReference type="SAM" id="Coils"/>
    </source>
</evidence>
<keyword evidence="10" id="KW-0378">Hydrolase</keyword>
<evidence type="ECO:0000256" key="4">
    <source>
        <dbReference type="ARBA" id="ARBA00009439"/>
    </source>
</evidence>
<keyword evidence="12" id="KW-0067">ATP-binding</keyword>
<dbReference type="EMBL" id="JH795872">
    <property type="protein sequence ID" value="EJT98707.1"/>
    <property type="molecule type" value="Genomic_DNA"/>
</dbReference>
<dbReference type="PANTHER" id="PTHR18867">
    <property type="entry name" value="RAD50"/>
    <property type="match status" value="1"/>
</dbReference>
<feature type="compositionally biased region" description="Basic and acidic residues" evidence="20">
    <location>
        <begin position="772"/>
        <end position="785"/>
    </location>
</feature>
<dbReference type="InterPro" id="IPR038729">
    <property type="entry name" value="Rad50/SbcC_AAA"/>
</dbReference>
<evidence type="ECO:0000256" key="20">
    <source>
        <dbReference type="SAM" id="MobiDB-lite"/>
    </source>
</evidence>
<proteinExistence type="inferred from homology"/>
<keyword evidence="6" id="KW-0158">Chromosome</keyword>
<keyword evidence="15" id="KW-0234">DNA repair</keyword>
<dbReference type="PANTHER" id="PTHR18867:SF12">
    <property type="entry name" value="DNA REPAIR PROTEIN RAD50"/>
    <property type="match status" value="1"/>
</dbReference>
<dbReference type="GO" id="GO:0070192">
    <property type="term" value="P:chromosome organization involved in meiotic cell cycle"/>
    <property type="evidence" value="ECO:0007669"/>
    <property type="project" value="TreeGrafter"/>
</dbReference>
<dbReference type="GO" id="GO:0003691">
    <property type="term" value="F:double-stranded telomeric DNA binding"/>
    <property type="evidence" value="ECO:0007669"/>
    <property type="project" value="TreeGrafter"/>
</dbReference>
<organism evidence="22 23">
    <name type="scientific">Dacryopinax primogenitus (strain DJM 731)</name>
    <name type="common">Brown rot fungus</name>
    <dbReference type="NCBI Taxonomy" id="1858805"/>
    <lineage>
        <taxon>Eukaryota</taxon>
        <taxon>Fungi</taxon>
        <taxon>Dikarya</taxon>
        <taxon>Basidiomycota</taxon>
        <taxon>Agaricomycotina</taxon>
        <taxon>Dacrymycetes</taxon>
        <taxon>Dacrymycetales</taxon>
        <taxon>Dacrymycetaceae</taxon>
        <taxon>Dacryopinax</taxon>
    </lineage>
</organism>
<dbReference type="GO" id="GO:0007127">
    <property type="term" value="P:meiosis I"/>
    <property type="evidence" value="ECO:0007669"/>
    <property type="project" value="UniProtKB-ARBA"/>
</dbReference>
<dbReference type="Pfam" id="PF13558">
    <property type="entry name" value="SbcC_Walker_B"/>
    <property type="match status" value="1"/>
</dbReference>
<name>M5G4P5_DACPD</name>
<evidence type="ECO:0000256" key="3">
    <source>
        <dbReference type="ARBA" id="ARBA00004286"/>
    </source>
</evidence>
<feature type="region of interest" description="Disordered" evidence="20">
    <location>
        <begin position="1149"/>
        <end position="1175"/>
    </location>
</feature>
<keyword evidence="7" id="KW-0479">Metal-binding</keyword>
<feature type="compositionally biased region" description="Polar residues" evidence="20">
    <location>
        <begin position="787"/>
        <end position="801"/>
    </location>
</feature>
<dbReference type="SUPFAM" id="SSF52540">
    <property type="entry name" value="P-loop containing nucleoside triphosphate hydrolases"/>
    <property type="match status" value="1"/>
</dbReference>
<dbReference type="GO" id="GO:0000722">
    <property type="term" value="P:telomere maintenance via recombination"/>
    <property type="evidence" value="ECO:0007669"/>
    <property type="project" value="TreeGrafter"/>
</dbReference>
<evidence type="ECO:0000259" key="21">
    <source>
        <dbReference type="Pfam" id="PF13476"/>
    </source>
</evidence>
<evidence type="ECO:0000256" key="15">
    <source>
        <dbReference type="ARBA" id="ARBA00023204"/>
    </source>
</evidence>
<dbReference type="OMA" id="FSDYYYR"/>
<dbReference type="Proteomes" id="UP000030653">
    <property type="component" value="Unassembled WGS sequence"/>
</dbReference>
<feature type="coiled-coil region" evidence="19">
    <location>
        <begin position="567"/>
        <end position="601"/>
    </location>
</feature>
<dbReference type="GO" id="GO:0046872">
    <property type="term" value="F:metal ion binding"/>
    <property type="evidence" value="ECO:0007669"/>
    <property type="project" value="UniProtKB-KW"/>
</dbReference>
<keyword evidence="13" id="KW-0460">Magnesium</keyword>
<dbReference type="STRING" id="1858805.M5G4P5"/>
<dbReference type="Pfam" id="PF13476">
    <property type="entry name" value="AAA_23"/>
    <property type="match status" value="1"/>
</dbReference>
<keyword evidence="9" id="KW-0227">DNA damage</keyword>
<feature type="coiled-coil region" evidence="19">
    <location>
        <begin position="461"/>
        <end position="522"/>
    </location>
</feature>
<feature type="coiled-coil region" evidence="19">
    <location>
        <begin position="674"/>
        <end position="722"/>
    </location>
</feature>
<dbReference type="GO" id="GO:0030870">
    <property type="term" value="C:Mre11 complex"/>
    <property type="evidence" value="ECO:0007669"/>
    <property type="project" value="InterPro"/>
</dbReference>
<dbReference type="GO" id="GO:0016887">
    <property type="term" value="F:ATP hydrolysis activity"/>
    <property type="evidence" value="ECO:0007669"/>
    <property type="project" value="InterPro"/>
</dbReference>
<keyword evidence="14 19" id="KW-0175">Coiled coil</keyword>
<evidence type="ECO:0000256" key="2">
    <source>
        <dbReference type="ARBA" id="ARBA00004123"/>
    </source>
</evidence>
<gene>
    <name evidence="22" type="ORF">DACRYDRAFT_101755</name>
</gene>
<dbReference type="GO" id="GO:0043047">
    <property type="term" value="F:single-stranded telomeric DNA binding"/>
    <property type="evidence" value="ECO:0007669"/>
    <property type="project" value="TreeGrafter"/>
</dbReference>
<keyword evidence="17" id="KW-0469">Meiosis</keyword>
<reference evidence="22 23" key="1">
    <citation type="journal article" date="2012" name="Science">
        <title>The Paleozoic origin of enzymatic lignin decomposition reconstructed from 31 fungal genomes.</title>
        <authorList>
            <person name="Floudas D."/>
            <person name="Binder M."/>
            <person name="Riley R."/>
            <person name="Barry K."/>
            <person name="Blanchette R.A."/>
            <person name="Henrissat B."/>
            <person name="Martinez A.T."/>
            <person name="Otillar R."/>
            <person name="Spatafora J.W."/>
            <person name="Yadav J.S."/>
            <person name="Aerts A."/>
            <person name="Benoit I."/>
            <person name="Boyd A."/>
            <person name="Carlson A."/>
            <person name="Copeland A."/>
            <person name="Coutinho P.M."/>
            <person name="de Vries R.P."/>
            <person name="Ferreira P."/>
            <person name="Findley K."/>
            <person name="Foster B."/>
            <person name="Gaskell J."/>
            <person name="Glotzer D."/>
            <person name="Gorecki P."/>
            <person name="Heitman J."/>
            <person name="Hesse C."/>
            <person name="Hori C."/>
            <person name="Igarashi K."/>
            <person name="Jurgens J.A."/>
            <person name="Kallen N."/>
            <person name="Kersten P."/>
            <person name="Kohler A."/>
            <person name="Kuees U."/>
            <person name="Kumar T.K.A."/>
            <person name="Kuo A."/>
            <person name="LaButti K."/>
            <person name="Larrondo L.F."/>
            <person name="Lindquist E."/>
            <person name="Ling A."/>
            <person name="Lombard V."/>
            <person name="Lucas S."/>
            <person name="Lundell T."/>
            <person name="Martin R."/>
            <person name="McLaughlin D.J."/>
            <person name="Morgenstern I."/>
            <person name="Morin E."/>
            <person name="Murat C."/>
            <person name="Nagy L.G."/>
            <person name="Nolan M."/>
            <person name="Ohm R.A."/>
            <person name="Patyshakuliyeva A."/>
            <person name="Rokas A."/>
            <person name="Ruiz-Duenas F.J."/>
            <person name="Sabat G."/>
            <person name="Salamov A."/>
            <person name="Samejima M."/>
            <person name="Schmutz J."/>
            <person name="Slot J.C."/>
            <person name="St John F."/>
            <person name="Stenlid J."/>
            <person name="Sun H."/>
            <person name="Sun S."/>
            <person name="Syed K."/>
            <person name="Tsang A."/>
            <person name="Wiebenga A."/>
            <person name="Young D."/>
            <person name="Pisabarro A."/>
            <person name="Eastwood D.C."/>
            <person name="Martin F."/>
            <person name="Cullen D."/>
            <person name="Grigoriev I.V."/>
            <person name="Hibbett D.S."/>
        </authorList>
    </citation>
    <scope>NUCLEOTIDE SEQUENCE [LARGE SCALE GENOMIC DNA]</scope>
    <source>
        <strain evidence="22 23">DJM-731 SS1</strain>
    </source>
</reference>
<dbReference type="GO" id="GO:0051880">
    <property type="term" value="F:G-quadruplex DNA binding"/>
    <property type="evidence" value="ECO:0007669"/>
    <property type="project" value="TreeGrafter"/>
</dbReference>
<evidence type="ECO:0000256" key="6">
    <source>
        <dbReference type="ARBA" id="ARBA00022454"/>
    </source>
</evidence>
<dbReference type="GO" id="GO:0006303">
    <property type="term" value="P:double-strand break repair via nonhomologous end joining"/>
    <property type="evidence" value="ECO:0007669"/>
    <property type="project" value="UniProtKB-ARBA"/>
</dbReference>
<evidence type="ECO:0000256" key="18">
    <source>
        <dbReference type="ARBA" id="ARBA00049360"/>
    </source>
</evidence>
<dbReference type="FunFam" id="3.40.50.300:FF:001195">
    <property type="entry name" value="DNA repair protein rad50"/>
    <property type="match status" value="1"/>
</dbReference>
<evidence type="ECO:0000256" key="5">
    <source>
        <dbReference type="ARBA" id="ARBA00017893"/>
    </source>
</evidence>
<dbReference type="GO" id="GO:0007004">
    <property type="term" value="P:telomere maintenance via telomerase"/>
    <property type="evidence" value="ECO:0007669"/>
    <property type="project" value="TreeGrafter"/>
</dbReference>
<evidence type="ECO:0000256" key="7">
    <source>
        <dbReference type="ARBA" id="ARBA00022723"/>
    </source>
</evidence>
<comment type="cofactor">
    <cofactor evidence="1">
        <name>Zn(2+)</name>
        <dbReference type="ChEBI" id="CHEBI:29105"/>
    </cofactor>
</comment>
<feature type="coiled-coil region" evidence="19">
    <location>
        <begin position="96"/>
        <end position="140"/>
    </location>
</feature>
<evidence type="ECO:0000256" key="12">
    <source>
        <dbReference type="ARBA" id="ARBA00022840"/>
    </source>
</evidence>
<evidence type="ECO:0000313" key="22">
    <source>
        <dbReference type="EMBL" id="EJT98707.1"/>
    </source>
</evidence>
<feature type="region of interest" description="Disordered" evidence="20">
    <location>
        <begin position="772"/>
        <end position="804"/>
    </location>
</feature>
<dbReference type="InterPro" id="IPR004584">
    <property type="entry name" value="Rad50_eukaryotes"/>
</dbReference>
<evidence type="ECO:0000256" key="14">
    <source>
        <dbReference type="ARBA" id="ARBA00023054"/>
    </source>
</evidence>
<dbReference type="GeneID" id="63682644"/>
<keyword evidence="11" id="KW-0862">Zinc</keyword>
<comment type="subcellular location">
    <subcellularLocation>
        <location evidence="3">Chromosome</location>
    </subcellularLocation>
    <subcellularLocation>
        <location evidence="2">Nucleus</location>
    </subcellularLocation>
</comment>
<dbReference type="Gene3D" id="3.40.50.300">
    <property type="entry name" value="P-loop containing nucleotide triphosphate hydrolases"/>
    <property type="match status" value="2"/>
</dbReference>
<dbReference type="GO" id="GO:0005524">
    <property type="term" value="F:ATP binding"/>
    <property type="evidence" value="ECO:0007669"/>
    <property type="project" value="UniProtKB-KW"/>
</dbReference>
<dbReference type="OrthoDB" id="18797at2759"/>
<dbReference type="GO" id="GO:0000794">
    <property type="term" value="C:condensed nuclear chromosome"/>
    <property type="evidence" value="ECO:0007669"/>
    <property type="project" value="TreeGrafter"/>
</dbReference>
<evidence type="ECO:0000256" key="13">
    <source>
        <dbReference type="ARBA" id="ARBA00022842"/>
    </source>
</evidence>
<evidence type="ECO:0000256" key="8">
    <source>
        <dbReference type="ARBA" id="ARBA00022741"/>
    </source>
</evidence>
<evidence type="ECO:0000256" key="11">
    <source>
        <dbReference type="ARBA" id="ARBA00022833"/>
    </source>
</evidence>
<comment type="similarity">
    <text evidence="4">Belongs to the SMC family. RAD50 subfamily.</text>
</comment>
<dbReference type="NCBIfam" id="TIGR00606">
    <property type="entry name" value="rad50"/>
    <property type="match status" value="1"/>
</dbReference>
<evidence type="ECO:0000256" key="16">
    <source>
        <dbReference type="ARBA" id="ARBA00023242"/>
    </source>
</evidence>
<evidence type="ECO:0000313" key="23">
    <source>
        <dbReference type="Proteomes" id="UP000030653"/>
    </source>
</evidence>
<evidence type="ECO:0000256" key="9">
    <source>
        <dbReference type="ARBA" id="ARBA00022763"/>
    </source>
</evidence>
<protein>
    <recommendedName>
        <fullName evidence="5">DNA repair protein RAD50</fullName>
    </recommendedName>
</protein>
<accession>M5G4P5</accession>
<keyword evidence="8" id="KW-0547">Nucleotide-binding</keyword>
<sequence length="1564" mass="178653">MLARRLPSAPRHLRRLTTSSIRRADPVVPAATQPAAPASTCAEVKTTAAPRSSIVENAFPVEAVKVRRPVGGFRGGIFGFLLGFSLASGYASYQLLDEYKNASAQLQASVEELHRSTAKVSQHIRRIEEVERDLKALSGTSVSKDDLSRVREEAKKIYDGLRIEFLDLRTHVWGMQQDLHALAKKENTSVVMSGVEDETRDFGRTNMQERGHRPERMCSIVKERWRTERGTGKGQHRESAFGTSRRTPYWEHACQPSDRQVMAFLDKLAIRGIRSFDDKSVAIIEFYSPVTVIVGHNGSGKTTIIECLKYITTGDQPPNTRGGAFVHDPKMANEKEVKAQVRLRFYAANGTRMLATRNLSVTQKKTGLTMKTLEGILGTADEARGKRSTISTKCAEMDIEIPRLLGVSKSVLENVIFCHQEESYWPLAEPAALKKKFDDIFEATKYTKALDSIKSLRKDRVADLKAEKEKLESLKLEKNRASKLRTQIGTLQTAIGDKEAELERLTAECEQLALSNQRFYENAVKFKETLTRVEYLTKRKEDLVKNAESLHKSIKEIVDDEDIGSKIKSFEQRMSQQESRRAKLTEDLNDELERLQVYRRKHADGMTAQGRLMAEKEAYSRQIATREDLIHDIASKRHLRGFEHGSLDNAKIEDFTRRLQDLLAAQNTQTLQLKNQSRTRLEELDSRLRKLSNERASNQQVINDAQKDISKLKQDVDNFTAQIDSSRMVDAELRRVGAELQSEEEKQSILHTASEATNFDRALAERNKEIRDQQDAREKLERERQGLMQQADTRARLSSRQQEMKRRRDNINTWLSSMEQKFEQAVGHKPEENTMEGEISQAIREKEAVIAEEERTSTNAVAKYKQIESSKSRLQQDLQGKKDFVQTQRRRINEGKGDFPNIPAAVDFKTEELEQVKNDVAETAATISLFNKIRDIGVKSHKCRACDRPLTDAELPAFQRHISRLLEKLNSPEAQKENEVTVNKLMEDLRKLQDFQRDEEELNKLESVEIPIMARELNGVETSLESAILAADEAESRLKQGRASLRDLQSLKLTAAQVTTASSEIADIQRDIDQLMERLSIEGTTRSMEELETDLNTVNNRIKICEQDRQDLTAEKDRTLMEQRSLERRIHDLQLRQRDLQDKVKERTSLEQRVKDSKEAMLSKEKSIEERRQAVSRDELPLRNLERERAEFEKTSIAEIEESVSISNELEKNVERLRTANAPIELYIRERKDRQLDAINQEIGDMETHITEANTAAESIRASVALLDKEVGEQSTIMSNLRDNVRLRETQQGIAEVEAEIATHDLESMAKARRSFEDKYSLSKEKEALANSKRSHIGGEVTSMKAQLRQLQDDLTTDYKDIDKRYTDQLITVKMSDLVNNDLEKYAKALDNAIMRYHGLKMEEVNDTMKHLWNRTYQGTDIDGIKIRSDVEGGATRRTYNYRVVMTKDQVEMDMRGRCSAGQKMLASIIIRLALSDSFGQNCGILALDEPTNALDAENVEALAASLADLINERRNAANFQLIVITHDEKFLQKLASTDVMEFYWRVSRDAKQKSVIERNRIQF</sequence>
<dbReference type="RefSeq" id="XP_040625605.1">
    <property type="nucleotide sequence ID" value="XM_040767582.1"/>
</dbReference>
<keyword evidence="23" id="KW-1185">Reference proteome</keyword>
<dbReference type="InterPro" id="IPR027417">
    <property type="entry name" value="P-loop_NTPase"/>
</dbReference>
<keyword evidence="16" id="KW-0539">Nucleus</keyword>
<comment type="catalytic activity">
    <reaction evidence="18">
        <text>ATP + H2O = ADP + phosphate + H(+)</text>
        <dbReference type="Rhea" id="RHEA:13065"/>
        <dbReference type="ChEBI" id="CHEBI:15377"/>
        <dbReference type="ChEBI" id="CHEBI:15378"/>
        <dbReference type="ChEBI" id="CHEBI:30616"/>
        <dbReference type="ChEBI" id="CHEBI:43474"/>
        <dbReference type="ChEBI" id="CHEBI:456216"/>
    </reaction>
</comment>
<dbReference type="HOGENOM" id="CLU_006184_0_0_1"/>